<dbReference type="InterPro" id="IPR000847">
    <property type="entry name" value="LysR_HTH_N"/>
</dbReference>
<evidence type="ECO:0000313" key="5">
    <source>
        <dbReference type="EMBL" id="SDZ09465.1"/>
    </source>
</evidence>
<keyword evidence="3" id="KW-0804">Transcription</keyword>
<evidence type="ECO:0000259" key="4">
    <source>
        <dbReference type="PROSITE" id="PS50931"/>
    </source>
</evidence>
<keyword evidence="6" id="KW-1185">Reference proteome</keyword>
<feature type="non-terminal residue" evidence="5">
    <location>
        <position position="58"/>
    </location>
</feature>
<dbReference type="RefSeq" id="WP_143032372.1">
    <property type="nucleotide sequence ID" value="NZ_FNOY01000138.1"/>
</dbReference>
<dbReference type="STRING" id="44576.SAMN05421881_11381"/>
<gene>
    <name evidence="5" type="ORF">SAMN05421881_11381</name>
</gene>
<dbReference type="GO" id="GO:0000976">
    <property type="term" value="F:transcription cis-regulatory region binding"/>
    <property type="evidence" value="ECO:0007669"/>
    <property type="project" value="TreeGrafter"/>
</dbReference>
<dbReference type="GO" id="GO:0003700">
    <property type="term" value="F:DNA-binding transcription factor activity"/>
    <property type="evidence" value="ECO:0007669"/>
    <property type="project" value="InterPro"/>
</dbReference>
<protein>
    <submittedName>
        <fullName evidence="5">Regulatory helix-turn-helix protein, lysR family</fullName>
    </submittedName>
</protein>
<dbReference type="PROSITE" id="PS50931">
    <property type="entry name" value="HTH_LYSR"/>
    <property type="match status" value="1"/>
</dbReference>
<dbReference type="SUPFAM" id="SSF46785">
    <property type="entry name" value="Winged helix' DNA-binding domain"/>
    <property type="match status" value="1"/>
</dbReference>
<reference evidence="5 6" key="1">
    <citation type="submission" date="2016-10" db="EMBL/GenBank/DDBJ databases">
        <authorList>
            <person name="de Groot N.N."/>
        </authorList>
    </citation>
    <scope>NUCLEOTIDE SEQUENCE [LARGE SCALE GENOMIC DNA]</scope>
    <source>
        <strain evidence="5 6">Nm1</strain>
    </source>
</reference>
<dbReference type="OrthoDB" id="9785745at2"/>
<accession>A0A1H3Q8X7</accession>
<feature type="domain" description="HTH lysR-type" evidence="4">
    <location>
        <begin position="1"/>
        <end position="58"/>
    </location>
</feature>
<name>A0A1H3Q8X7_9PROT</name>
<dbReference type="PANTHER" id="PTHR30126">
    <property type="entry name" value="HTH-TYPE TRANSCRIPTIONAL REGULATOR"/>
    <property type="match status" value="1"/>
</dbReference>
<sequence length="58" mass="6705">MRHCTLRQLEIFEAIARLNSFTRAAEELFLTQPTVSMQIKKLTDDIGLPLFEQIGKKI</sequence>
<evidence type="ECO:0000256" key="2">
    <source>
        <dbReference type="ARBA" id="ARBA00023015"/>
    </source>
</evidence>
<proteinExistence type="inferred from homology"/>
<dbReference type="EMBL" id="FNOY01000138">
    <property type="protein sequence ID" value="SDZ09465.1"/>
    <property type="molecule type" value="Genomic_DNA"/>
</dbReference>
<evidence type="ECO:0000256" key="1">
    <source>
        <dbReference type="ARBA" id="ARBA00009437"/>
    </source>
</evidence>
<dbReference type="Proteomes" id="UP000198640">
    <property type="component" value="Unassembled WGS sequence"/>
</dbReference>
<evidence type="ECO:0000256" key="3">
    <source>
        <dbReference type="ARBA" id="ARBA00023163"/>
    </source>
</evidence>
<dbReference type="PANTHER" id="PTHR30126:SF5">
    <property type="entry name" value="HTH-TYPE TRANSCRIPTIONAL ACTIVATOR CMPR"/>
    <property type="match status" value="1"/>
</dbReference>
<dbReference type="Gene3D" id="1.10.10.10">
    <property type="entry name" value="Winged helix-like DNA-binding domain superfamily/Winged helix DNA-binding domain"/>
    <property type="match status" value="1"/>
</dbReference>
<dbReference type="Pfam" id="PF00126">
    <property type="entry name" value="HTH_1"/>
    <property type="match status" value="1"/>
</dbReference>
<dbReference type="PRINTS" id="PR00039">
    <property type="entry name" value="HTHLYSR"/>
</dbReference>
<dbReference type="AlphaFoldDB" id="A0A1H3Q8X7"/>
<comment type="similarity">
    <text evidence="1">Belongs to the LysR transcriptional regulatory family.</text>
</comment>
<dbReference type="InterPro" id="IPR036390">
    <property type="entry name" value="WH_DNA-bd_sf"/>
</dbReference>
<keyword evidence="2" id="KW-0805">Transcription regulation</keyword>
<organism evidence="5 6">
    <name type="scientific">Nitrosomonas halophila</name>
    <dbReference type="NCBI Taxonomy" id="44576"/>
    <lineage>
        <taxon>Bacteria</taxon>
        <taxon>Pseudomonadati</taxon>
        <taxon>Pseudomonadota</taxon>
        <taxon>Betaproteobacteria</taxon>
        <taxon>Nitrosomonadales</taxon>
        <taxon>Nitrosomonadaceae</taxon>
        <taxon>Nitrosomonas</taxon>
    </lineage>
</organism>
<dbReference type="InterPro" id="IPR036388">
    <property type="entry name" value="WH-like_DNA-bd_sf"/>
</dbReference>
<evidence type="ECO:0000313" key="6">
    <source>
        <dbReference type="Proteomes" id="UP000198640"/>
    </source>
</evidence>